<protein>
    <submittedName>
        <fullName evidence="1">Uncharacterized protein</fullName>
    </submittedName>
</protein>
<accession>A0A1F5KCD1</accession>
<sequence>MQSGNFLVKNAEEYLAQRGGGAENELIKTYPWFIILSMSERETEEIFKAENKLFADRIKKIVEKEKLEHPDLSLNTAMLFLCSKKDLPSHLAFITVFQEESMLENWSFKIPEGFDYPVYSLGLRPEDYGGDLVPANAEILDPDDIMWVDRNGFMCEYQYTYFFTKQGKAVLINHGYDQSSPFDEDYIRLGSISYMINLDVMKRDFPSRELEFNDYEKVGLVLTQIETGWFYYSHLPKLSAQMEI</sequence>
<reference evidence="1 2" key="1">
    <citation type="journal article" date="2016" name="Nat. Commun.">
        <title>Thousands of microbial genomes shed light on interconnected biogeochemical processes in an aquifer system.</title>
        <authorList>
            <person name="Anantharaman K."/>
            <person name="Brown C.T."/>
            <person name="Hug L.A."/>
            <person name="Sharon I."/>
            <person name="Castelle C.J."/>
            <person name="Probst A.J."/>
            <person name="Thomas B.C."/>
            <person name="Singh A."/>
            <person name="Wilkins M.J."/>
            <person name="Karaoz U."/>
            <person name="Brodie E.L."/>
            <person name="Williams K.H."/>
            <person name="Hubbard S.S."/>
            <person name="Banfield J.F."/>
        </authorList>
    </citation>
    <scope>NUCLEOTIDE SEQUENCE [LARGE SCALE GENOMIC DNA]</scope>
</reference>
<name>A0A1F5KCD1_9BACT</name>
<dbReference type="AlphaFoldDB" id="A0A1F5KCD1"/>
<proteinExistence type="predicted"/>
<dbReference type="Proteomes" id="UP000176527">
    <property type="component" value="Unassembled WGS sequence"/>
</dbReference>
<comment type="caution">
    <text evidence="1">The sequence shown here is derived from an EMBL/GenBank/DDBJ whole genome shotgun (WGS) entry which is preliminary data.</text>
</comment>
<dbReference type="EMBL" id="MFDE01000018">
    <property type="protein sequence ID" value="OGE38592.1"/>
    <property type="molecule type" value="Genomic_DNA"/>
</dbReference>
<organism evidence="1 2">
    <name type="scientific">Candidatus Daviesbacteria bacterium RIFCSPHIGHO2_12_FULL_37_11</name>
    <dbReference type="NCBI Taxonomy" id="1797777"/>
    <lineage>
        <taxon>Bacteria</taxon>
        <taxon>Candidatus Daviesiibacteriota</taxon>
    </lineage>
</organism>
<evidence type="ECO:0000313" key="1">
    <source>
        <dbReference type="EMBL" id="OGE38592.1"/>
    </source>
</evidence>
<evidence type="ECO:0000313" key="2">
    <source>
        <dbReference type="Proteomes" id="UP000176527"/>
    </source>
</evidence>
<gene>
    <name evidence="1" type="ORF">A3F00_01725</name>
</gene>